<dbReference type="Proteomes" id="UP000499080">
    <property type="component" value="Unassembled WGS sequence"/>
</dbReference>
<dbReference type="EMBL" id="BGPR01123267">
    <property type="protein sequence ID" value="GBN26449.1"/>
    <property type="molecule type" value="Genomic_DNA"/>
</dbReference>
<evidence type="ECO:0000313" key="1">
    <source>
        <dbReference type="EMBL" id="GBN26449.1"/>
    </source>
</evidence>
<evidence type="ECO:0000313" key="3">
    <source>
        <dbReference type="Proteomes" id="UP000499080"/>
    </source>
</evidence>
<reference evidence="2 3" key="1">
    <citation type="journal article" date="2019" name="Sci. Rep.">
        <title>Orb-weaving spider Araneus ventricosus genome elucidates the spidroin gene catalogue.</title>
        <authorList>
            <person name="Kono N."/>
            <person name="Nakamura H."/>
            <person name="Ohtoshi R."/>
            <person name="Moran D.A.P."/>
            <person name="Shinohara A."/>
            <person name="Yoshida Y."/>
            <person name="Fujiwara M."/>
            <person name="Mori M."/>
            <person name="Tomita M."/>
            <person name="Arakawa K."/>
        </authorList>
    </citation>
    <scope>NUCLEOTIDE SEQUENCE [LARGE SCALE GENOMIC DNA]</scope>
</reference>
<name>A0A4Y2MH33_ARAVE</name>
<dbReference type="EMBL" id="BGPR01123272">
    <property type="protein sequence ID" value="GBN26458.1"/>
    <property type="molecule type" value="Genomic_DNA"/>
</dbReference>
<gene>
    <name evidence="1" type="ORF">AVEN_24547_1</name>
    <name evidence="2" type="ORF">AVEN_71059_1</name>
</gene>
<dbReference type="AlphaFoldDB" id="A0A4Y2MH33"/>
<proteinExistence type="predicted"/>
<accession>A0A4Y2MH33</accession>
<sequence length="99" mass="10736">MGQVVHKKLSQVNLAAMVSETVCTEMLSPTAYGKRNGNLSATSFAIWVINRFNSAQLETEHRPMSPCLMPLQLNQSNGQGHATNIGAHELKLSLRTAAS</sequence>
<protein>
    <submittedName>
        <fullName evidence="2">Uncharacterized protein</fullName>
    </submittedName>
</protein>
<evidence type="ECO:0000313" key="2">
    <source>
        <dbReference type="EMBL" id="GBN26458.1"/>
    </source>
</evidence>
<comment type="caution">
    <text evidence="2">The sequence shown here is derived from an EMBL/GenBank/DDBJ whole genome shotgun (WGS) entry which is preliminary data.</text>
</comment>
<keyword evidence="3" id="KW-1185">Reference proteome</keyword>
<organism evidence="2 3">
    <name type="scientific">Araneus ventricosus</name>
    <name type="common">Orbweaver spider</name>
    <name type="synonym">Epeira ventricosa</name>
    <dbReference type="NCBI Taxonomy" id="182803"/>
    <lineage>
        <taxon>Eukaryota</taxon>
        <taxon>Metazoa</taxon>
        <taxon>Ecdysozoa</taxon>
        <taxon>Arthropoda</taxon>
        <taxon>Chelicerata</taxon>
        <taxon>Arachnida</taxon>
        <taxon>Araneae</taxon>
        <taxon>Araneomorphae</taxon>
        <taxon>Entelegynae</taxon>
        <taxon>Araneoidea</taxon>
        <taxon>Araneidae</taxon>
        <taxon>Araneus</taxon>
    </lineage>
</organism>